<dbReference type="InParanoid" id="K1Q9C4"/>
<dbReference type="GO" id="GO:0007264">
    <property type="term" value="P:small GTPase-mediated signal transduction"/>
    <property type="evidence" value="ECO:0007669"/>
    <property type="project" value="InterPro"/>
</dbReference>
<dbReference type="InterPro" id="IPR036860">
    <property type="entry name" value="SH2_dom_sf"/>
</dbReference>
<name>K1Q9C4_MAGGI</name>
<dbReference type="Gene3D" id="1.10.840.10">
    <property type="entry name" value="Ras guanine-nucleotide exchange factors catalytic domain"/>
    <property type="match status" value="1"/>
</dbReference>
<dbReference type="Pfam" id="PF00617">
    <property type="entry name" value="RasGEF"/>
    <property type="match status" value="1"/>
</dbReference>
<dbReference type="SMART" id="SM00252">
    <property type="entry name" value="SH2"/>
    <property type="match status" value="1"/>
</dbReference>
<accession>K1Q9C4</accession>
<feature type="compositionally biased region" description="Polar residues" evidence="1">
    <location>
        <begin position="441"/>
        <end position="451"/>
    </location>
</feature>
<dbReference type="SMART" id="SM00454">
    <property type="entry name" value="SAM"/>
    <property type="match status" value="1"/>
</dbReference>
<dbReference type="AlphaFoldDB" id="K1Q9C4"/>
<evidence type="ECO:0000313" key="2">
    <source>
        <dbReference type="EMBL" id="EKC25450.1"/>
    </source>
</evidence>
<proteinExistence type="predicted"/>
<dbReference type="EMBL" id="JH816895">
    <property type="protein sequence ID" value="EKC25450.1"/>
    <property type="molecule type" value="Genomic_DNA"/>
</dbReference>
<dbReference type="InterPro" id="IPR051853">
    <property type="entry name" value="SH2-Ras-GEF_adapter"/>
</dbReference>
<dbReference type="PANTHER" id="PTHR14247:SF8">
    <property type="entry name" value="RAS-GEF DOMAIN-CONTAINING PROTEIN"/>
    <property type="match status" value="1"/>
</dbReference>
<dbReference type="FunFam" id="3.30.505.10:FF:000013">
    <property type="entry name" value="SH2 domain-containing protein 3C isoform X1"/>
    <property type="match status" value="1"/>
</dbReference>
<dbReference type="InterPro" id="IPR001895">
    <property type="entry name" value="RASGEF_cat_dom"/>
</dbReference>
<dbReference type="PRINTS" id="PR00401">
    <property type="entry name" value="SH2DOMAIN"/>
</dbReference>
<gene>
    <name evidence="2" type="ORF">CGI_10023071</name>
</gene>
<dbReference type="InterPro" id="IPR023578">
    <property type="entry name" value="Ras_GEF_dom_sf"/>
</dbReference>
<dbReference type="PROSITE" id="PS50009">
    <property type="entry name" value="RASGEF_CAT"/>
    <property type="match status" value="1"/>
</dbReference>
<dbReference type="Gene3D" id="3.30.505.10">
    <property type="entry name" value="SH2 domain"/>
    <property type="match status" value="1"/>
</dbReference>
<dbReference type="InterPro" id="IPR013761">
    <property type="entry name" value="SAM/pointed_sf"/>
</dbReference>
<dbReference type="CDD" id="cd09487">
    <property type="entry name" value="SAM_superfamily"/>
    <property type="match status" value="1"/>
</dbReference>
<dbReference type="SUPFAM" id="SSF48366">
    <property type="entry name" value="Ras GEF"/>
    <property type="match status" value="1"/>
</dbReference>
<protein>
    <submittedName>
        <fullName evidence="2">SH2 domain-containing protein 3C</fullName>
    </submittedName>
</protein>
<dbReference type="SMART" id="SM00147">
    <property type="entry name" value="RasGEF"/>
    <property type="match status" value="1"/>
</dbReference>
<feature type="region of interest" description="Disordered" evidence="1">
    <location>
        <begin position="383"/>
        <end position="583"/>
    </location>
</feature>
<dbReference type="PANTHER" id="PTHR14247">
    <property type="entry name" value="BREAST CANCER ANTI-ESTROGEN RESISTANCE PROTEIN 3 HOMOLOG-LIKE PROTEIN"/>
    <property type="match status" value="1"/>
</dbReference>
<dbReference type="HOGENOM" id="CLU_015281_0_0_1"/>
<dbReference type="FunCoup" id="K1Q9C4">
    <property type="interactions" value="1"/>
</dbReference>
<evidence type="ECO:0000256" key="1">
    <source>
        <dbReference type="SAM" id="MobiDB-lite"/>
    </source>
</evidence>
<dbReference type="GO" id="GO:0005085">
    <property type="term" value="F:guanyl-nucleotide exchange factor activity"/>
    <property type="evidence" value="ECO:0007669"/>
    <property type="project" value="InterPro"/>
</dbReference>
<feature type="compositionally biased region" description="Low complexity" evidence="1">
    <location>
        <begin position="476"/>
        <end position="494"/>
    </location>
</feature>
<organism evidence="2">
    <name type="scientific">Magallana gigas</name>
    <name type="common">Pacific oyster</name>
    <name type="synonym">Crassostrea gigas</name>
    <dbReference type="NCBI Taxonomy" id="29159"/>
    <lineage>
        <taxon>Eukaryota</taxon>
        <taxon>Metazoa</taxon>
        <taxon>Spiralia</taxon>
        <taxon>Lophotrochozoa</taxon>
        <taxon>Mollusca</taxon>
        <taxon>Bivalvia</taxon>
        <taxon>Autobranchia</taxon>
        <taxon>Pteriomorphia</taxon>
        <taxon>Ostreida</taxon>
        <taxon>Ostreoidea</taxon>
        <taxon>Ostreidae</taxon>
        <taxon>Magallana</taxon>
    </lineage>
</organism>
<dbReference type="Pfam" id="PF00017">
    <property type="entry name" value="SH2"/>
    <property type="match status" value="1"/>
</dbReference>
<dbReference type="SUPFAM" id="SSF55550">
    <property type="entry name" value="SH2 domain"/>
    <property type="match status" value="1"/>
</dbReference>
<dbReference type="InterPro" id="IPR036964">
    <property type="entry name" value="RASGEF_cat_dom_sf"/>
</dbReference>
<dbReference type="PROSITE" id="PS50001">
    <property type="entry name" value="SH2"/>
    <property type="match status" value="1"/>
</dbReference>
<dbReference type="SUPFAM" id="SSF47769">
    <property type="entry name" value="SAM/Pointed domain"/>
    <property type="match status" value="1"/>
</dbReference>
<sequence>MLEMDSNGNCEVKEFRKGHLSIAVPCLDTFTFDWGGGYGGGNWPTKQEEVPYMKHVAKSIDYWHSKQPPSVVRSDRPSGGKSKYLEWLRIDGTMLDVEHGSGNTRHLLISLCGHWAGFYCSRKIVLERQQVMASKHIPIDTWLEALGMKEYEGVFRDFHGVEDLLNLTEADVRNLGLKNSAHRAKIISSLRILKEKYERGYRKPRVIQRSHSASAQLSCSPNNNNYFPDYQVVNISPERLEHDLISELQADPSELRHWPWYHGSVSRQHAEKTLSHNGDFLVRDCMSQPGDFVLSCCWKSARLHFIINSQVTEKNNHIPEITYSLEDDRFCSVQDLVQFYMSHRKCVTKTSGVLLLNPIGRTMPLSYYDTKYGFAGAIPSGGLHAQGHSPGDKRSPYHSPHTSPKVSPRLQRRPVRAGSQPILKTDHVPNVTGGQIDRCESTPSIKQQLSPNPVYPGGLPFHVQHQRSGSEPSIASPNDNMSQNSSNSQYLSVQPRMAPSTSDSHLNKPPPPKPSRIPSVKYIGKDRPKITVRNKQLYEDDDRDYSDYSQVKEPPSWLTQCQPPNYSGNLNTNHQSSNSESDYDNNYNNVHFENKYAKDHPETLTIELPEKIRKKVPGSRMSVLEARDYAEIPPSPLTPKGKQIQVLGEEEDINVEMRKKTLKLPEMESHMSLKPNEFNSSLFHSDNKPLEPSVLLKVKEVLLENNTQRLAEHITKVDLDYLKVLNEADLGLGVVSGLELLTLPQGKQLRQDIIERCYCMKVFVMVTTLTCGKVTERAKMLSQWIQIAVDLRTTFGNLFGFASVMEGLTSEHITRLRDTWLILRRNHTSSAFQFDTKLKSAYKSLMDGSGLLPLQNVSIPDIAPLVFLLERDESSLTDYLPWELSDQNSGLDILLIHLDTARLITAQCGLYKVTAENVMKTVKFEDLISDVFQTEFHLRILWGAKGATVERKERQKKYEQLLAVLSNRAEAPEDDGTAV</sequence>
<reference evidence="2" key="1">
    <citation type="journal article" date="2012" name="Nature">
        <title>The oyster genome reveals stress adaptation and complexity of shell formation.</title>
        <authorList>
            <person name="Zhang G."/>
            <person name="Fang X."/>
            <person name="Guo X."/>
            <person name="Li L."/>
            <person name="Luo R."/>
            <person name="Xu F."/>
            <person name="Yang P."/>
            <person name="Zhang L."/>
            <person name="Wang X."/>
            <person name="Qi H."/>
            <person name="Xiong Z."/>
            <person name="Que H."/>
            <person name="Xie Y."/>
            <person name="Holland P.W."/>
            <person name="Paps J."/>
            <person name="Zhu Y."/>
            <person name="Wu F."/>
            <person name="Chen Y."/>
            <person name="Wang J."/>
            <person name="Peng C."/>
            <person name="Meng J."/>
            <person name="Yang L."/>
            <person name="Liu J."/>
            <person name="Wen B."/>
            <person name="Zhang N."/>
            <person name="Huang Z."/>
            <person name="Zhu Q."/>
            <person name="Feng Y."/>
            <person name="Mount A."/>
            <person name="Hedgecock D."/>
            <person name="Xu Z."/>
            <person name="Liu Y."/>
            <person name="Domazet-Loso T."/>
            <person name="Du Y."/>
            <person name="Sun X."/>
            <person name="Zhang S."/>
            <person name="Liu B."/>
            <person name="Cheng P."/>
            <person name="Jiang X."/>
            <person name="Li J."/>
            <person name="Fan D."/>
            <person name="Wang W."/>
            <person name="Fu W."/>
            <person name="Wang T."/>
            <person name="Wang B."/>
            <person name="Zhang J."/>
            <person name="Peng Z."/>
            <person name="Li Y."/>
            <person name="Li N."/>
            <person name="Wang J."/>
            <person name="Chen M."/>
            <person name="He Y."/>
            <person name="Tan F."/>
            <person name="Song X."/>
            <person name="Zheng Q."/>
            <person name="Huang R."/>
            <person name="Yang H."/>
            <person name="Du X."/>
            <person name="Chen L."/>
            <person name="Yang M."/>
            <person name="Gaffney P.M."/>
            <person name="Wang S."/>
            <person name="Luo L."/>
            <person name="She Z."/>
            <person name="Ming Y."/>
            <person name="Huang W."/>
            <person name="Zhang S."/>
            <person name="Huang B."/>
            <person name="Zhang Y."/>
            <person name="Qu T."/>
            <person name="Ni P."/>
            <person name="Miao G."/>
            <person name="Wang J."/>
            <person name="Wang Q."/>
            <person name="Steinberg C.E."/>
            <person name="Wang H."/>
            <person name="Li N."/>
            <person name="Qian L."/>
            <person name="Zhang G."/>
            <person name="Li Y."/>
            <person name="Yang H."/>
            <person name="Liu X."/>
            <person name="Wang J."/>
            <person name="Yin Y."/>
            <person name="Wang J."/>
        </authorList>
    </citation>
    <scope>NUCLEOTIDE SEQUENCE [LARGE SCALE GENOMIC DNA]</scope>
    <source>
        <strain evidence="2">05x7-T-G4-1.051#20</strain>
    </source>
</reference>
<feature type="compositionally biased region" description="Polar residues" evidence="1">
    <location>
        <begin position="557"/>
        <end position="575"/>
    </location>
</feature>
<dbReference type="FunFam" id="1.10.840.10:FF:000015">
    <property type="entry name" value="Uncharacterized protein, isoform A"/>
    <property type="match status" value="1"/>
</dbReference>
<feature type="compositionally biased region" description="Polar residues" evidence="1">
    <location>
        <begin position="466"/>
        <end position="475"/>
    </location>
</feature>
<dbReference type="Pfam" id="PF00536">
    <property type="entry name" value="SAM_1"/>
    <property type="match status" value="1"/>
</dbReference>
<dbReference type="InterPro" id="IPR000980">
    <property type="entry name" value="SH2"/>
</dbReference>
<dbReference type="PROSITE" id="PS50105">
    <property type="entry name" value="SAM_DOMAIN"/>
    <property type="match status" value="1"/>
</dbReference>
<dbReference type="InterPro" id="IPR001660">
    <property type="entry name" value="SAM"/>
</dbReference>
<dbReference type="Gene3D" id="1.10.150.50">
    <property type="entry name" value="Transcription Factor, Ets-1"/>
    <property type="match status" value="1"/>
</dbReference>